<evidence type="ECO:0000313" key="2">
    <source>
        <dbReference type="EMBL" id="MBT1705687.1"/>
    </source>
</evidence>
<feature type="region of interest" description="Disordered" evidence="1">
    <location>
        <begin position="49"/>
        <end position="80"/>
    </location>
</feature>
<feature type="compositionally biased region" description="Low complexity" evidence="1">
    <location>
        <begin position="54"/>
        <end position="65"/>
    </location>
</feature>
<reference evidence="2 3" key="1">
    <citation type="submission" date="2021-05" db="EMBL/GenBank/DDBJ databases">
        <title>A Polyphasic approach of four new species of the genus Ohtaekwangia: Ohtaekwangia histidinii sp. nov., Ohtaekwangia cretensis sp. nov., Ohtaekwangia indiensis sp. nov., Ohtaekwangia reichenbachii sp. nov. from diverse environment.</title>
        <authorList>
            <person name="Octaviana S."/>
        </authorList>
    </citation>
    <scope>NUCLEOTIDE SEQUENCE [LARGE SCALE GENOMIC DNA]</scope>
    <source>
        <strain evidence="2 3">PWU20</strain>
    </source>
</reference>
<comment type="caution">
    <text evidence="2">The sequence shown here is derived from an EMBL/GenBank/DDBJ whole genome shotgun (WGS) entry which is preliminary data.</text>
</comment>
<evidence type="ECO:0000313" key="3">
    <source>
        <dbReference type="Proteomes" id="UP000772618"/>
    </source>
</evidence>
<feature type="compositionally biased region" description="Acidic residues" evidence="1">
    <location>
        <begin position="66"/>
        <end position="80"/>
    </location>
</feature>
<protein>
    <submittedName>
        <fullName evidence="2">Uncharacterized protein</fullName>
    </submittedName>
</protein>
<organism evidence="2 3">
    <name type="scientific">Chryseosolibacter indicus</name>
    <dbReference type="NCBI Taxonomy" id="2782351"/>
    <lineage>
        <taxon>Bacteria</taxon>
        <taxon>Pseudomonadati</taxon>
        <taxon>Bacteroidota</taxon>
        <taxon>Cytophagia</taxon>
        <taxon>Cytophagales</taxon>
        <taxon>Chryseotaleaceae</taxon>
        <taxon>Chryseosolibacter</taxon>
    </lineage>
</organism>
<gene>
    <name evidence="2" type="ORF">KK060_20520</name>
</gene>
<evidence type="ECO:0000256" key="1">
    <source>
        <dbReference type="SAM" id="MobiDB-lite"/>
    </source>
</evidence>
<name>A0ABS5VW72_9BACT</name>
<feature type="region of interest" description="Disordered" evidence="1">
    <location>
        <begin position="1"/>
        <end position="34"/>
    </location>
</feature>
<accession>A0ABS5VW72</accession>
<dbReference type="Proteomes" id="UP000772618">
    <property type="component" value="Unassembled WGS sequence"/>
</dbReference>
<keyword evidence="3" id="KW-1185">Reference proteome</keyword>
<sequence>MLKKQAPNPAEKEAERRASGRMPEQGSAPIPKPKAVTFEELLREITEAKQAQKPVTVPETRPEPVFDYDDEIEEEENDLETIEPEYSQRENRSYEIYEEAKRQAFVRPSLEETMNVRNTNVEYGKFKSFEQEKPRNLLEEYTKDFQDPEGLKKAIVMSEILNRKF</sequence>
<dbReference type="EMBL" id="JAHESD010000064">
    <property type="protein sequence ID" value="MBT1705687.1"/>
    <property type="molecule type" value="Genomic_DNA"/>
</dbReference>
<proteinExistence type="predicted"/>